<dbReference type="InterPro" id="IPR027473">
    <property type="entry name" value="L-asparaginase_C"/>
</dbReference>
<dbReference type="InterPro" id="IPR036770">
    <property type="entry name" value="Ankyrin_rpt-contain_sf"/>
</dbReference>
<sequence>GNAPNNRPEILSAFADACARGVVIVNCSQCLRGLVTDAYATGKQLARLGIVPGKNLPVEECRSRMKSNLRGELTVRNKQMQFAYSNKTQSLVDSVLPLLNAAAATSSNCGLGGPLSPTSPISVSQIQLRETDIGGAADGSGGGIEKVLIPTVLCHAVRNGDLEALTEVCKQYGSLISVGDYDGRTPLHIAASENHYNAVELLLLHGASVHERDRYGHSPLFDAVRGNNTNVARLLMDAGGHFSEEELSGVVLLGTKACFDGNLAMVKLLCECGADLNGVGMDGRTVVHMNDTEPTTSNGTPTATSGIEIKLDIKDRYGRTPLDDAKSLEWTEGIECLEYGLQILGNRK</sequence>
<feature type="domain" description="Asparaginase/glutaminase C-terminal" evidence="3">
    <location>
        <begin position="1"/>
        <end position="64"/>
    </location>
</feature>
<feature type="repeat" description="ANK" evidence="2">
    <location>
        <begin position="215"/>
        <end position="247"/>
    </location>
</feature>
<dbReference type="EMBL" id="JADGJH010001060">
    <property type="protein sequence ID" value="KAJ3119447.1"/>
    <property type="molecule type" value="Genomic_DNA"/>
</dbReference>
<protein>
    <recommendedName>
        <fullName evidence="1">asparaginase</fullName>
        <ecNumber evidence="1">3.5.1.1</ecNumber>
    </recommendedName>
</protein>
<feature type="non-terminal residue" evidence="4">
    <location>
        <position position="348"/>
    </location>
</feature>
<dbReference type="PIRSF" id="PIRSF500176">
    <property type="entry name" value="L_ASNase"/>
    <property type="match status" value="1"/>
</dbReference>
<dbReference type="Gene3D" id="1.25.40.20">
    <property type="entry name" value="Ankyrin repeat-containing domain"/>
    <property type="match status" value="2"/>
</dbReference>
<evidence type="ECO:0000313" key="5">
    <source>
        <dbReference type="Proteomes" id="UP001211907"/>
    </source>
</evidence>
<keyword evidence="5" id="KW-1185">Reference proteome</keyword>
<keyword evidence="2" id="KW-0040">ANK repeat</keyword>
<dbReference type="InterPro" id="IPR040919">
    <property type="entry name" value="Asparaginase_C"/>
</dbReference>
<dbReference type="PANTHER" id="PTHR11707:SF28">
    <property type="entry name" value="60 KDA LYSOPHOSPHOLIPASE"/>
    <property type="match status" value="1"/>
</dbReference>
<dbReference type="PIRSF" id="PIRSF001220">
    <property type="entry name" value="L-ASNase_gatD"/>
    <property type="match status" value="1"/>
</dbReference>
<dbReference type="PRINTS" id="PR01415">
    <property type="entry name" value="ANKYRIN"/>
</dbReference>
<organism evidence="4 5">
    <name type="scientific">Physocladia obscura</name>
    <dbReference type="NCBI Taxonomy" id="109957"/>
    <lineage>
        <taxon>Eukaryota</taxon>
        <taxon>Fungi</taxon>
        <taxon>Fungi incertae sedis</taxon>
        <taxon>Chytridiomycota</taxon>
        <taxon>Chytridiomycota incertae sedis</taxon>
        <taxon>Chytridiomycetes</taxon>
        <taxon>Chytridiales</taxon>
        <taxon>Chytriomycetaceae</taxon>
        <taxon>Physocladia</taxon>
    </lineage>
</organism>
<evidence type="ECO:0000313" key="4">
    <source>
        <dbReference type="EMBL" id="KAJ3119447.1"/>
    </source>
</evidence>
<dbReference type="PROSITE" id="PS50088">
    <property type="entry name" value="ANK_REPEAT"/>
    <property type="match status" value="2"/>
</dbReference>
<gene>
    <name evidence="4" type="ORF">HK100_000320</name>
</gene>
<dbReference type="PANTHER" id="PTHR11707">
    <property type="entry name" value="L-ASPARAGINASE"/>
    <property type="match status" value="1"/>
</dbReference>
<evidence type="ECO:0000256" key="2">
    <source>
        <dbReference type="PROSITE-ProRule" id="PRU00023"/>
    </source>
</evidence>
<dbReference type="AlphaFoldDB" id="A0AAD5T019"/>
<dbReference type="PROSITE" id="PS50297">
    <property type="entry name" value="ANK_REP_REGION"/>
    <property type="match status" value="1"/>
</dbReference>
<dbReference type="SUPFAM" id="SSF48403">
    <property type="entry name" value="Ankyrin repeat"/>
    <property type="match status" value="1"/>
</dbReference>
<dbReference type="InterPro" id="IPR006034">
    <property type="entry name" value="Asparaginase/glutaminase-like"/>
</dbReference>
<name>A0AAD5T019_9FUNG</name>
<dbReference type="EC" id="3.5.1.1" evidence="1"/>
<evidence type="ECO:0000256" key="1">
    <source>
        <dbReference type="ARBA" id="ARBA00012920"/>
    </source>
</evidence>
<dbReference type="Pfam" id="PF12796">
    <property type="entry name" value="Ank_2"/>
    <property type="match status" value="1"/>
</dbReference>
<dbReference type="GO" id="GO:0009066">
    <property type="term" value="P:aspartate family amino acid metabolic process"/>
    <property type="evidence" value="ECO:0007669"/>
    <property type="project" value="UniProtKB-ARBA"/>
</dbReference>
<dbReference type="InterPro" id="IPR002110">
    <property type="entry name" value="Ankyrin_rpt"/>
</dbReference>
<feature type="repeat" description="ANK" evidence="2">
    <location>
        <begin position="182"/>
        <end position="214"/>
    </location>
</feature>
<dbReference type="InterPro" id="IPR036152">
    <property type="entry name" value="Asp/glu_Ase-like_sf"/>
</dbReference>
<proteinExistence type="predicted"/>
<dbReference type="Proteomes" id="UP001211907">
    <property type="component" value="Unassembled WGS sequence"/>
</dbReference>
<reference evidence="4" key="1">
    <citation type="submission" date="2020-05" db="EMBL/GenBank/DDBJ databases">
        <title>Phylogenomic resolution of chytrid fungi.</title>
        <authorList>
            <person name="Stajich J.E."/>
            <person name="Amses K."/>
            <person name="Simmons R."/>
            <person name="Seto K."/>
            <person name="Myers J."/>
            <person name="Bonds A."/>
            <person name="Quandt C.A."/>
            <person name="Barry K."/>
            <person name="Liu P."/>
            <person name="Grigoriev I."/>
            <person name="Longcore J.E."/>
            <person name="James T.Y."/>
        </authorList>
    </citation>
    <scope>NUCLEOTIDE SEQUENCE</scope>
    <source>
        <strain evidence="4">JEL0513</strain>
    </source>
</reference>
<dbReference type="GO" id="GO:0004067">
    <property type="term" value="F:asparaginase activity"/>
    <property type="evidence" value="ECO:0007669"/>
    <property type="project" value="UniProtKB-UniRule"/>
</dbReference>
<dbReference type="SUPFAM" id="SSF53774">
    <property type="entry name" value="Glutaminase/Asparaginase"/>
    <property type="match status" value="1"/>
</dbReference>
<comment type="caution">
    <text evidence="4">The sequence shown here is derived from an EMBL/GenBank/DDBJ whole genome shotgun (WGS) entry which is preliminary data.</text>
</comment>
<dbReference type="PROSITE" id="PS51732">
    <property type="entry name" value="ASN_GLN_ASE_3"/>
    <property type="match status" value="1"/>
</dbReference>
<dbReference type="Gene3D" id="3.40.50.40">
    <property type="match status" value="1"/>
</dbReference>
<dbReference type="SMART" id="SM00248">
    <property type="entry name" value="ANK"/>
    <property type="match status" value="3"/>
</dbReference>
<dbReference type="Pfam" id="PF17763">
    <property type="entry name" value="Asparaginase_C"/>
    <property type="match status" value="1"/>
</dbReference>
<accession>A0AAD5T019</accession>
<evidence type="ECO:0000259" key="3">
    <source>
        <dbReference type="Pfam" id="PF17763"/>
    </source>
</evidence>